<sequence>MTFRSSAGLKLNKRPPFVGFSTCACAYARPRTRTRDGVANGRMLREPEKRHGNRNQQRQRKEAGRCGAGSKGCRGKAAGQREREPHEIRWLAGGGPDFYSLFLFSLRGGCPHVLRRRPAASTCVEARRGAGRGGLTWPAAGALRGRSSGSPGAMIGVGVRCSRDRSRDRAWCMC</sequence>
<gene>
    <name evidence="2" type="ORF">B0J12DRAFT_304973</name>
</gene>
<dbReference type="PROSITE" id="PS51257">
    <property type="entry name" value="PROKAR_LIPOPROTEIN"/>
    <property type="match status" value="1"/>
</dbReference>
<comment type="caution">
    <text evidence="2">The sequence shown here is derived from an EMBL/GenBank/DDBJ whole genome shotgun (WGS) entry which is preliminary data.</text>
</comment>
<evidence type="ECO:0000313" key="2">
    <source>
        <dbReference type="EMBL" id="KAH7032375.1"/>
    </source>
</evidence>
<proteinExistence type="predicted"/>
<protein>
    <submittedName>
        <fullName evidence="2">Uncharacterized protein</fullName>
    </submittedName>
</protein>
<evidence type="ECO:0000313" key="3">
    <source>
        <dbReference type="Proteomes" id="UP000774617"/>
    </source>
</evidence>
<name>A0ABQ8FXB9_9PEZI</name>
<dbReference type="Proteomes" id="UP000774617">
    <property type="component" value="Unassembled WGS sequence"/>
</dbReference>
<accession>A0ABQ8FXB9</accession>
<dbReference type="EMBL" id="JAGTJR010000040">
    <property type="protein sequence ID" value="KAH7032375.1"/>
    <property type="molecule type" value="Genomic_DNA"/>
</dbReference>
<feature type="region of interest" description="Disordered" evidence="1">
    <location>
        <begin position="36"/>
        <end position="85"/>
    </location>
</feature>
<organism evidence="2 3">
    <name type="scientific">Macrophomina phaseolina</name>
    <dbReference type="NCBI Taxonomy" id="35725"/>
    <lineage>
        <taxon>Eukaryota</taxon>
        <taxon>Fungi</taxon>
        <taxon>Dikarya</taxon>
        <taxon>Ascomycota</taxon>
        <taxon>Pezizomycotina</taxon>
        <taxon>Dothideomycetes</taxon>
        <taxon>Dothideomycetes incertae sedis</taxon>
        <taxon>Botryosphaeriales</taxon>
        <taxon>Botryosphaeriaceae</taxon>
        <taxon>Macrophomina</taxon>
    </lineage>
</organism>
<evidence type="ECO:0000256" key="1">
    <source>
        <dbReference type="SAM" id="MobiDB-lite"/>
    </source>
</evidence>
<keyword evidence="3" id="KW-1185">Reference proteome</keyword>
<reference evidence="2 3" key="1">
    <citation type="journal article" date="2021" name="Nat. Commun.">
        <title>Genetic determinants of endophytism in the Arabidopsis root mycobiome.</title>
        <authorList>
            <person name="Mesny F."/>
            <person name="Miyauchi S."/>
            <person name="Thiergart T."/>
            <person name="Pickel B."/>
            <person name="Atanasova L."/>
            <person name="Karlsson M."/>
            <person name="Huettel B."/>
            <person name="Barry K.W."/>
            <person name="Haridas S."/>
            <person name="Chen C."/>
            <person name="Bauer D."/>
            <person name="Andreopoulos W."/>
            <person name="Pangilinan J."/>
            <person name="LaButti K."/>
            <person name="Riley R."/>
            <person name="Lipzen A."/>
            <person name="Clum A."/>
            <person name="Drula E."/>
            <person name="Henrissat B."/>
            <person name="Kohler A."/>
            <person name="Grigoriev I.V."/>
            <person name="Martin F.M."/>
            <person name="Hacquard S."/>
        </authorList>
    </citation>
    <scope>NUCLEOTIDE SEQUENCE [LARGE SCALE GENOMIC DNA]</scope>
    <source>
        <strain evidence="2 3">MPI-SDFR-AT-0080</strain>
    </source>
</reference>